<keyword evidence="1" id="KW-0479">Metal-binding</keyword>
<feature type="domain" description="WLM" evidence="7">
    <location>
        <begin position="37"/>
        <end position="234"/>
    </location>
</feature>
<dbReference type="Proteomes" id="UP000266841">
    <property type="component" value="Unassembled WGS sequence"/>
</dbReference>
<dbReference type="GO" id="GO:0006281">
    <property type="term" value="P:DNA repair"/>
    <property type="evidence" value="ECO:0007669"/>
    <property type="project" value="TreeGrafter"/>
</dbReference>
<keyword evidence="3" id="KW-0862">Zinc</keyword>
<evidence type="ECO:0000256" key="4">
    <source>
        <dbReference type="PROSITE-ProRule" id="PRU00322"/>
    </source>
</evidence>
<dbReference type="OMA" id="GTLCEFY"/>
<keyword evidence="9" id="KW-1185">Reference proteome</keyword>
<feature type="compositionally biased region" description="Basic and acidic residues" evidence="5">
    <location>
        <begin position="277"/>
        <end position="296"/>
    </location>
</feature>
<dbReference type="PROSITE" id="PS51397">
    <property type="entry name" value="WLM"/>
    <property type="match status" value="1"/>
</dbReference>
<organism evidence="8 9">
    <name type="scientific">Thalassiosira oceanica</name>
    <name type="common">Marine diatom</name>
    <dbReference type="NCBI Taxonomy" id="159749"/>
    <lineage>
        <taxon>Eukaryota</taxon>
        <taxon>Sar</taxon>
        <taxon>Stramenopiles</taxon>
        <taxon>Ochrophyta</taxon>
        <taxon>Bacillariophyta</taxon>
        <taxon>Coscinodiscophyceae</taxon>
        <taxon>Thalassiosirophycidae</taxon>
        <taxon>Thalassiosirales</taxon>
        <taxon>Thalassiosiraceae</taxon>
        <taxon>Thalassiosira</taxon>
    </lineage>
</organism>
<accession>K0T551</accession>
<reference evidence="8 9" key="1">
    <citation type="journal article" date="2012" name="Genome Biol.">
        <title>Genome and low-iron response of an oceanic diatom adapted to chronic iron limitation.</title>
        <authorList>
            <person name="Lommer M."/>
            <person name="Specht M."/>
            <person name="Roy A.S."/>
            <person name="Kraemer L."/>
            <person name="Andreson R."/>
            <person name="Gutowska M.A."/>
            <person name="Wolf J."/>
            <person name="Bergner S.V."/>
            <person name="Schilhabel M.B."/>
            <person name="Klostermeier U.C."/>
            <person name="Beiko R.G."/>
            <person name="Rosenstiel P."/>
            <person name="Hippler M."/>
            <person name="Laroche J."/>
        </authorList>
    </citation>
    <scope>NUCLEOTIDE SEQUENCE [LARGE SCALE GENOMIC DNA]</scope>
    <source>
        <strain evidence="8 9">CCMP1005</strain>
    </source>
</reference>
<dbReference type="InterPro" id="IPR001876">
    <property type="entry name" value="Znf_RanBP2"/>
</dbReference>
<evidence type="ECO:0008006" key="10">
    <source>
        <dbReference type="Google" id="ProtNLM"/>
    </source>
</evidence>
<feature type="region of interest" description="Disordered" evidence="5">
    <location>
        <begin position="262"/>
        <end position="309"/>
    </location>
</feature>
<evidence type="ECO:0000256" key="3">
    <source>
        <dbReference type="ARBA" id="ARBA00022833"/>
    </source>
</evidence>
<dbReference type="PANTHER" id="PTHR46622:SF1">
    <property type="entry name" value="DNA-DEPENDENT METALLOPROTEASE WSS1"/>
    <property type="match status" value="1"/>
</dbReference>
<dbReference type="GO" id="GO:0008237">
    <property type="term" value="F:metallopeptidase activity"/>
    <property type="evidence" value="ECO:0007669"/>
    <property type="project" value="TreeGrafter"/>
</dbReference>
<sequence>MDGGVGGKSNKQKRGIGAAFRTLNDITNDSPSGDDDDGGGSGQFRIQHIEELPESDKAAAILRRIRKEFATLIDKRGWSVTSVTEMCCCGDGLDCLKKRKTKVMPDNVHPRSHALFSYEDVAGTMIHELAHCVRGPHDDKTNYVDRIQEEQYAVFMTKGVVVDRDGFPIGSNEAYVLGGSENSKSSEASRRKVLDAAEKRRKNQGHRLGGEFAIQRIPKNPREAARLAAERRLRDDQKCICTEVIEILDDEESDDEIEVIEVTSKPSSPLRRRTRPRRGEDNDSELDAKPKAKADESSDVIDLTRTDSPIISREKMTSGSKRMANRNWSCPHCTLSNPALALTCGACCSERSTGKSTSERVYEIRRQDKVDEIKQAEVRRSKEMFGGFDIYGSKKRPTSTLNHLT</sequence>
<evidence type="ECO:0000256" key="1">
    <source>
        <dbReference type="ARBA" id="ARBA00022723"/>
    </source>
</evidence>
<dbReference type="InterPro" id="IPR053000">
    <property type="entry name" value="WSS1-like_metalloprotease"/>
</dbReference>
<dbReference type="Gene3D" id="2.30.30.380">
    <property type="entry name" value="Zn-finger domain of Sec23/24"/>
    <property type="match status" value="1"/>
</dbReference>
<proteinExistence type="predicted"/>
<evidence type="ECO:0000256" key="5">
    <source>
        <dbReference type="SAM" id="MobiDB-lite"/>
    </source>
</evidence>
<evidence type="ECO:0000256" key="2">
    <source>
        <dbReference type="ARBA" id="ARBA00022771"/>
    </source>
</evidence>
<evidence type="ECO:0000313" key="9">
    <source>
        <dbReference type="Proteomes" id="UP000266841"/>
    </source>
</evidence>
<comment type="caution">
    <text evidence="8">The sequence shown here is derived from an EMBL/GenBank/DDBJ whole genome shotgun (WGS) entry which is preliminary data.</text>
</comment>
<dbReference type="EMBL" id="AGNL01006181">
    <property type="protein sequence ID" value="EJK72219.1"/>
    <property type="molecule type" value="Genomic_DNA"/>
</dbReference>
<dbReference type="OrthoDB" id="261960at2759"/>
<dbReference type="PANTHER" id="PTHR46622">
    <property type="entry name" value="DNA-DEPENDENT METALLOPROTEASE WSS1"/>
    <property type="match status" value="1"/>
</dbReference>
<dbReference type="AlphaFoldDB" id="K0T551"/>
<dbReference type="PROSITE" id="PS50199">
    <property type="entry name" value="ZF_RANBP2_2"/>
    <property type="match status" value="1"/>
</dbReference>
<evidence type="ECO:0000259" key="7">
    <source>
        <dbReference type="PROSITE" id="PS51397"/>
    </source>
</evidence>
<name>K0T551_THAOC</name>
<protein>
    <recommendedName>
        <fullName evidence="10">WLM domain-containing protein</fullName>
    </recommendedName>
</protein>
<dbReference type="eggNOG" id="KOG1558">
    <property type="taxonomic scope" value="Eukaryota"/>
</dbReference>
<dbReference type="PROSITE" id="PS01358">
    <property type="entry name" value="ZF_RANBP2_1"/>
    <property type="match status" value="1"/>
</dbReference>
<feature type="region of interest" description="Disordered" evidence="5">
    <location>
        <begin position="1"/>
        <end position="43"/>
    </location>
</feature>
<dbReference type="Pfam" id="PF08325">
    <property type="entry name" value="WLM"/>
    <property type="match status" value="1"/>
</dbReference>
<gene>
    <name evidence="8" type="ORF">THAOC_06268</name>
</gene>
<dbReference type="InterPro" id="IPR013536">
    <property type="entry name" value="WLM_dom"/>
</dbReference>
<evidence type="ECO:0000313" key="8">
    <source>
        <dbReference type="EMBL" id="EJK72219.1"/>
    </source>
</evidence>
<dbReference type="GO" id="GO:0005634">
    <property type="term" value="C:nucleus"/>
    <property type="evidence" value="ECO:0007669"/>
    <property type="project" value="TreeGrafter"/>
</dbReference>
<dbReference type="GO" id="GO:0008270">
    <property type="term" value="F:zinc ion binding"/>
    <property type="evidence" value="ECO:0007669"/>
    <property type="project" value="UniProtKB-KW"/>
</dbReference>
<keyword evidence="2 4" id="KW-0863">Zinc-finger</keyword>
<feature type="domain" description="RanBP2-type" evidence="6">
    <location>
        <begin position="323"/>
        <end position="353"/>
    </location>
</feature>
<evidence type="ECO:0000259" key="6">
    <source>
        <dbReference type="PROSITE" id="PS50199"/>
    </source>
</evidence>